<accession>A0A2N1N9L0</accession>
<proteinExistence type="predicted"/>
<name>A0A2N1N9L0_9GLOM</name>
<dbReference type="Pfam" id="PF26638">
    <property type="entry name" value="DUF8211"/>
    <property type="match status" value="1"/>
</dbReference>
<reference evidence="2 3" key="1">
    <citation type="submission" date="2016-04" db="EMBL/GenBank/DDBJ databases">
        <title>Genome analyses suggest a sexual origin of heterokaryosis in a supposedly ancient asexual fungus.</title>
        <authorList>
            <person name="Ropars J."/>
            <person name="Sedzielewska K."/>
            <person name="Noel J."/>
            <person name="Charron P."/>
            <person name="Farinelli L."/>
            <person name="Marton T."/>
            <person name="Kruger M."/>
            <person name="Pelin A."/>
            <person name="Brachmann A."/>
            <person name="Corradi N."/>
        </authorList>
    </citation>
    <scope>NUCLEOTIDE SEQUENCE [LARGE SCALE GENOMIC DNA]</scope>
    <source>
        <strain evidence="2 3">C2</strain>
    </source>
</reference>
<dbReference type="Proteomes" id="UP000233469">
    <property type="component" value="Unassembled WGS sequence"/>
</dbReference>
<dbReference type="InterPro" id="IPR058524">
    <property type="entry name" value="DUF8211"/>
</dbReference>
<evidence type="ECO:0000313" key="2">
    <source>
        <dbReference type="EMBL" id="PKK70616.1"/>
    </source>
</evidence>
<comment type="caution">
    <text evidence="2">The sequence shown here is derived from an EMBL/GenBank/DDBJ whole genome shotgun (WGS) entry which is preliminary data.</text>
</comment>
<reference evidence="2 3" key="2">
    <citation type="submission" date="2017-10" db="EMBL/GenBank/DDBJ databases">
        <title>Extensive intraspecific genome diversity in a model arbuscular mycorrhizal fungus.</title>
        <authorList>
            <person name="Chen E.C.H."/>
            <person name="Morin E."/>
            <person name="Baudet D."/>
            <person name="Noel J."/>
            <person name="Ndikumana S."/>
            <person name="Charron P."/>
            <person name="St-Onge C."/>
            <person name="Giorgi J."/>
            <person name="Grigoriev I.V."/>
            <person name="Roux C."/>
            <person name="Martin F.M."/>
            <person name="Corradi N."/>
        </authorList>
    </citation>
    <scope>NUCLEOTIDE SEQUENCE [LARGE SCALE GENOMIC DNA]</scope>
    <source>
        <strain evidence="2 3">C2</strain>
    </source>
</reference>
<sequence length="257" mass="30186">MYRKQIYNLDFRYSDDIEGTKISIRQQSRFDRSCRSVFNNRSQKSTSSNPAISRIDQLRLSKQHRFLFERSQHINKPVMHLKYKKCSTRFDPTLYNFPIPYHLDRVQAREHVMVNEPVIPQTDVKEIDIDISPAIEDSLAGPSDFKLHDNGLSWHASLGMLIPDELLPYVNDPVYVSKTQERRKGKTHEPGSVNWFEGVKLRKERTEASEIRNKILADRDLKANLWGTSSNRIDFRVQAVDELTGFQNYYHENTTRR</sequence>
<protein>
    <recommendedName>
        <fullName evidence="1">DUF8211 domain-containing protein</fullName>
    </recommendedName>
</protein>
<dbReference type="AlphaFoldDB" id="A0A2N1N9L0"/>
<dbReference type="EMBL" id="LLXL01000597">
    <property type="protein sequence ID" value="PKK70616.1"/>
    <property type="molecule type" value="Genomic_DNA"/>
</dbReference>
<feature type="domain" description="DUF8211" evidence="1">
    <location>
        <begin position="1"/>
        <end position="99"/>
    </location>
</feature>
<evidence type="ECO:0000259" key="1">
    <source>
        <dbReference type="Pfam" id="PF26638"/>
    </source>
</evidence>
<organism evidence="2 3">
    <name type="scientific">Rhizophagus irregularis</name>
    <dbReference type="NCBI Taxonomy" id="588596"/>
    <lineage>
        <taxon>Eukaryota</taxon>
        <taxon>Fungi</taxon>
        <taxon>Fungi incertae sedis</taxon>
        <taxon>Mucoromycota</taxon>
        <taxon>Glomeromycotina</taxon>
        <taxon>Glomeromycetes</taxon>
        <taxon>Glomerales</taxon>
        <taxon>Glomeraceae</taxon>
        <taxon>Rhizophagus</taxon>
    </lineage>
</organism>
<gene>
    <name evidence="2" type="ORF">RhiirC2_829727</name>
</gene>
<evidence type="ECO:0000313" key="3">
    <source>
        <dbReference type="Proteomes" id="UP000233469"/>
    </source>
</evidence>